<dbReference type="Proteomes" id="UP000324222">
    <property type="component" value="Unassembled WGS sequence"/>
</dbReference>
<protein>
    <submittedName>
        <fullName evidence="2">Uncharacterized protein</fullName>
    </submittedName>
</protein>
<feature type="compositionally biased region" description="Basic residues" evidence="1">
    <location>
        <begin position="18"/>
        <end position="29"/>
    </location>
</feature>
<evidence type="ECO:0000313" key="2">
    <source>
        <dbReference type="EMBL" id="MPC94160.1"/>
    </source>
</evidence>
<proteinExistence type="predicted"/>
<evidence type="ECO:0000256" key="1">
    <source>
        <dbReference type="SAM" id="MobiDB-lite"/>
    </source>
</evidence>
<evidence type="ECO:0000313" key="3">
    <source>
        <dbReference type="Proteomes" id="UP000324222"/>
    </source>
</evidence>
<dbReference type="EMBL" id="VSRR010097489">
    <property type="protein sequence ID" value="MPC94160.1"/>
    <property type="molecule type" value="Genomic_DNA"/>
</dbReference>
<gene>
    <name evidence="2" type="ORF">E2C01_089316</name>
</gene>
<reference evidence="2 3" key="1">
    <citation type="submission" date="2019-05" db="EMBL/GenBank/DDBJ databases">
        <title>Another draft genome of Portunus trituberculatus and its Hox gene families provides insights of decapod evolution.</title>
        <authorList>
            <person name="Jeong J.-H."/>
            <person name="Song I."/>
            <person name="Kim S."/>
            <person name="Choi T."/>
            <person name="Kim D."/>
            <person name="Ryu S."/>
            <person name="Kim W."/>
        </authorList>
    </citation>
    <scope>NUCLEOTIDE SEQUENCE [LARGE SCALE GENOMIC DNA]</scope>
    <source>
        <tissue evidence="2">Muscle</tissue>
    </source>
</reference>
<sequence>MDPRLHVATAGLQQNLCRRPKASRQKARQKNTPLASRLVR</sequence>
<dbReference type="AlphaFoldDB" id="A0A5B7JBL1"/>
<comment type="caution">
    <text evidence="2">The sequence shown here is derived from an EMBL/GenBank/DDBJ whole genome shotgun (WGS) entry which is preliminary data.</text>
</comment>
<feature type="region of interest" description="Disordered" evidence="1">
    <location>
        <begin position="1"/>
        <end position="40"/>
    </location>
</feature>
<organism evidence="2 3">
    <name type="scientific">Portunus trituberculatus</name>
    <name type="common">Swimming crab</name>
    <name type="synonym">Neptunus trituberculatus</name>
    <dbReference type="NCBI Taxonomy" id="210409"/>
    <lineage>
        <taxon>Eukaryota</taxon>
        <taxon>Metazoa</taxon>
        <taxon>Ecdysozoa</taxon>
        <taxon>Arthropoda</taxon>
        <taxon>Crustacea</taxon>
        <taxon>Multicrustacea</taxon>
        <taxon>Malacostraca</taxon>
        <taxon>Eumalacostraca</taxon>
        <taxon>Eucarida</taxon>
        <taxon>Decapoda</taxon>
        <taxon>Pleocyemata</taxon>
        <taxon>Brachyura</taxon>
        <taxon>Eubrachyura</taxon>
        <taxon>Portunoidea</taxon>
        <taxon>Portunidae</taxon>
        <taxon>Portuninae</taxon>
        <taxon>Portunus</taxon>
    </lineage>
</organism>
<keyword evidence="3" id="KW-1185">Reference proteome</keyword>
<name>A0A5B7JBL1_PORTR</name>
<accession>A0A5B7JBL1</accession>